<feature type="transmembrane region" description="Helical" evidence="7">
    <location>
        <begin position="277"/>
        <end position="297"/>
    </location>
</feature>
<gene>
    <name evidence="9" type="ORF">SAMN06295960_3038</name>
</gene>
<feature type="transmembrane region" description="Helical" evidence="7">
    <location>
        <begin position="87"/>
        <end position="111"/>
    </location>
</feature>
<evidence type="ECO:0000313" key="10">
    <source>
        <dbReference type="Proteomes" id="UP000193834"/>
    </source>
</evidence>
<dbReference type="SUPFAM" id="SSF161098">
    <property type="entry name" value="MetI-like"/>
    <property type="match status" value="1"/>
</dbReference>
<keyword evidence="5 7" id="KW-1133">Transmembrane helix</keyword>
<keyword evidence="3" id="KW-1003">Cell membrane</keyword>
<organism evidence="9 10">
    <name type="scientific">Paenibacillus aquistagni</name>
    <dbReference type="NCBI Taxonomy" id="1852522"/>
    <lineage>
        <taxon>Bacteria</taxon>
        <taxon>Bacillati</taxon>
        <taxon>Bacillota</taxon>
        <taxon>Bacilli</taxon>
        <taxon>Bacillales</taxon>
        <taxon>Paenibacillaceae</taxon>
        <taxon>Paenibacillus</taxon>
    </lineage>
</organism>
<proteinExistence type="inferred from homology"/>
<dbReference type="EMBL" id="FXAZ01000004">
    <property type="protein sequence ID" value="SMG49411.1"/>
    <property type="molecule type" value="Genomic_DNA"/>
</dbReference>
<dbReference type="AlphaFoldDB" id="A0A1X7L6D9"/>
<evidence type="ECO:0000256" key="3">
    <source>
        <dbReference type="ARBA" id="ARBA00022475"/>
    </source>
</evidence>
<dbReference type="InterPro" id="IPR000515">
    <property type="entry name" value="MetI-like"/>
</dbReference>
<evidence type="ECO:0000256" key="4">
    <source>
        <dbReference type="ARBA" id="ARBA00022692"/>
    </source>
</evidence>
<evidence type="ECO:0000256" key="6">
    <source>
        <dbReference type="ARBA" id="ARBA00023136"/>
    </source>
</evidence>
<reference evidence="9 10" key="1">
    <citation type="submission" date="2017-04" db="EMBL/GenBank/DDBJ databases">
        <authorList>
            <person name="Afonso C.L."/>
            <person name="Miller P.J."/>
            <person name="Scott M.A."/>
            <person name="Spackman E."/>
            <person name="Goraichik I."/>
            <person name="Dimitrov K.M."/>
            <person name="Suarez D.L."/>
            <person name="Swayne D.E."/>
        </authorList>
    </citation>
    <scope>NUCLEOTIDE SEQUENCE [LARGE SCALE GENOMIC DNA]</scope>
    <source>
        <strain evidence="9 10">11</strain>
    </source>
</reference>
<keyword evidence="6 7" id="KW-0472">Membrane</keyword>
<evidence type="ECO:0000256" key="2">
    <source>
        <dbReference type="ARBA" id="ARBA00022448"/>
    </source>
</evidence>
<dbReference type="PANTHER" id="PTHR43744:SF9">
    <property type="entry name" value="POLYGALACTURONAN_RHAMNOGALACTURONAN TRANSPORT SYSTEM PERMEASE PROTEIN YTCP"/>
    <property type="match status" value="1"/>
</dbReference>
<dbReference type="InterPro" id="IPR035906">
    <property type="entry name" value="MetI-like_sf"/>
</dbReference>
<comment type="similarity">
    <text evidence="7">Belongs to the binding-protein-dependent transport system permease family.</text>
</comment>
<dbReference type="Proteomes" id="UP000193834">
    <property type="component" value="Unassembled WGS sequence"/>
</dbReference>
<dbReference type="PANTHER" id="PTHR43744">
    <property type="entry name" value="ABC TRANSPORTER PERMEASE PROTEIN MG189-RELATED-RELATED"/>
    <property type="match status" value="1"/>
</dbReference>
<evidence type="ECO:0000256" key="1">
    <source>
        <dbReference type="ARBA" id="ARBA00004651"/>
    </source>
</evidence>
<dbReference type="GO" id="GO:0055085">
    <property type="term" value="P:transmembrane transport"/>
    <property type="evidence" value="ECO:0007669"/>
    <property type="project" value="InterPro"/>
</dbReference>
<feature type="transmembrane region" description="Helical" evidence="7">
    <location>
        <begin position="20"/>
        <end position="41"/>
    </location>
</feature>
<dbReference type="STRING" id="1852522.SAMN06295960_3038"/>
<name>A0A1X7L6D9_9BACL</name>
<dbReference type="CDD" id="cd06261">
    <property type="entry name" value="TM_PBP2"/>
    <property type="match status" value="1"/>
</dbReference>
<keyword evidence="10" id="KW-1185">Reference proteome</keyword>
<feature type="domain" description="ABC transmembrane type-1" evidence="8">
    <location>
        <begin position="87"/>
        <end position="295"/>
    </location>
</feature>
<comment type="subcellular location">
    <subcellularLocation>
        <location evidence="1 7">Cell membrane</location>
        <topology evidence="1 7">Multi-pass membrane protein</topology>
    </subcellularLocation>
</comment>
<evidence type="ECO:0000256" key="5">
    <source>
        <dbReference type="ARBA" id="ARBA00022989"/>
    </source>
</evidence>
<evidence type="ECO:0000313" key="9">
    <source>
        <dbReference type="EMBL" id="SMG49411.1"/>
    </source>
</evidence>
<dbReference type="PROSITE" id="PS50928">
    <property type="entry name" value="ABC_TM1"/>
    <property type="match status" value="1"/>
</dbReference>
<protein>
    <submittedName>
        <fullName evidence="9">Carbohydrate ABC transporter membrane protein 2, CUT1 family</fullName>
    </submittedName>
</protein>
<dbReference type="Gene3D" id="1.10.3720.10">
    <property type="entry name" value="MetI-like"/>
    <property type="match status" value="1"/>
</dbReference>
<feature type="transmembrane region" description="Helical" evidence="7">
    <location>
        <begin position="195"/>
        <end position="217"/>
    </location>
</feature>
<keyword evidence="4 7" id="KW-0812">Transmembrane</keyword>
<feature type="transmembrane region" description="Helical" evidence="7">
    <location>
        <begin position="154"/>
        <end position="174"/>
    </location>
</feature>
<keyword evidence="2 7" id="KW-0813">Transport</keyword>
<sequence>MNREEKRRMKKTTVSLGTAFGSLMTVLNYTVLILLCLSIILPTLNVLALSLNVGTDAAKGGIYFWPRDFTLDNFKEVFRQSNIVNGFLISVFRTVLGTFLSVFLTAMAAYALKTRTMPGQKQLTFFIFFTMLFSGGLIPYYIVLKELHLTNSIWVYVLPALYSVWNMMIMKSFFEQTPEGLEEAARIDGCSDFGIFFRIILPTSKPVIAAISLFNAVGHWNDWFTGSFYVRDPNMKPLSTVLQEMLTKQQALTDTLMSATGSMQMQMLDKIQVTGTSLKMATIMIVITPIVLVYPFLQKYFAKGVMIGSMKE</sequence>
<feature type="transmembrane region" description="Helical" evidence="7">
    <location>
        <begin position="123"/>
        <end position="142"/>
    </location>
</feature>
<evidence type="ECO:0000259" key="8">
    <source>
        <dbReference type="PROSITE" id="PS50928"/>
    </source>
</evidence>
<evidence type="ECO:0000256" key="7">
    <source>
        <dbReference type="RuleBase" id="RU363032"/>
    </source>
</evidence>
<dbReference type="Pfam" id="PF00528">
    <property type="entry name" value="BPD_transp_1"/>
    <property type="match status" value="1"/>
</dbReference>
<accession>A0A1X7L6D9</accession>
<dbReference type="GO" id="GO:0005886">
    <property type="term" value="C:plasma membrane"/>
    <property type="evidence" value="ECO:0007669"/>
    <property type="project" value="UniProtKB-SubCell"/>
</dbReference>